<name>A0A7C8RJ76_ORBOL</name>
<organism evidence="2 3">
    <name type="scientific">Orbilia oligospora</name>
    <name type="common">Nematode-trapping fungus</name>
    <name type="synonym">Arthrobotrys oligospora</name>
    <dbReference type="NCBI Taxonomy" id="2813651"/>
    <lineage>
        <taxon>Eukaryota</taxon>
        <taxon>Fungi</taxon>
        <taxon>Dikarya</taxon>
        <taxon>Ascomycota</taxon>
        <taxon>Pezizomycotina</taxon>
        <taxon>Orbiliomycetes</taxon>
        <taxon>Orbiliales</taxon>
        <taxon>Orbiliaceae</taxon>
        <taxon>Orbilia</taxon>
    </lineage>
</organism>
<keyword evidence="1" id="KW-0812">Transmembrane</keyword>
<dbReference type="AlphaFoldDB" id="A0A7C8RJ76"/>
<dbReference type="Proteomes" id="UP000474640">
    <property type="component" value="Unassembled WGS sequence"/>
</dbReference>
<evidence type="ECO:0000256" key="1">
    <source>
        <dbReference type="SAM" id="Phobius"/>
    </source>
</evidence>
<feature type="transmembrane region" description="Helical" evidence="1">
    <location>
        <begin position="97"/>
        <end position="120"/>
    </location>
</feature>
<keyword evidence="1" id="KW-1133">Transmembrane helix</keyword>
<evidence type="ECO:0000313" key="2">
    <source>
        <dbReference type="EMBL" id="KAF3288490.1"/>
    </source>
</evidence>
<proteinExistence type="predicted"/>
<evidence type="ECO:0000313" key="3">
    <source>
        <dbReference type="Proteomes" id="UP000474640"/>
    </source>
</evidence>
<gene>
    <name evidence="2" type="ORF">TWF970_005556</name>
</gene>
<accession>A0A7C8RJ76</accession>
<keyword evidence="1" id="KW-0472">Membrane</keyword>
<sequence>MTSWESPGCALAVYAMMSWRPGPKTAPKTKFFPAAQAQKQTDEQARTARQDKLLAKAGCLSFLLPPFQHKAEPPPPQPPPPLLEQLRRPFPNTHHHYIHYILTYTTLPILGLLFSLPFITPLLHNILLYPFAFVCSFDLYLLLSH</sequence>
<protein>
    <submittedName>
        <fullName evidence="2">Uncharacterized protein</fullName>
    </submittedName>
</protein>
<reference evidence="2 3" key="1">
    <citation type="submission" date="2020-01" db="EMBL/GenBank/DDBJ databases">
        <authorList>
            <person name="Palmer J.M."/>
        </authorList>
    </citation>
    <scope>NUCLEOTIDE SEQUENCE [LARGE SCALE GENOMIC DNA]</scope>
    <source>
        <strain evidence="2 3">TWF970</strain>
    </source>
</reference>
<dbReference type="EMBL" id="JAABOJ010000003">
    <property type="protein sequence ID" value="KAF3288490.1"/>
    <property type="molecule type" value="Genomic_DNA"/>
</dbReference>
<comment type="caution">
    <text evidence="2">The sequence shown here is derived from an EMBL/GenBank/DDBJ whole genome shotgun (WGS) entry which is preliminary data.</text>
</comment>
<feature type="transmembrane region" description="Helical" evidence="1">
    <location>
        <begin position="126"/>
        <end position="143"/>
    </location>
</feature>